<dbReference type="InterPro" id="IPR012340">
    <property type="entry name" value="NA-bd_OB-fold"/>
</dbReference>
<dbReference type="SUPFAM" id="SSF50249">
    <property type="entry name" value="Nucleic acid-binding proteins"/>
    <property type="match status" value="1"/>
</dbReference>
<dbReference type="Pfam" id="PF01068">
    <property type="entry name" value="DNA_ligase_A_M"/>
    <property type="match status" value="1"/>
</dbReference>
<dbReference type="GO" id="GO:0005524">
    <property type="term" value="F:ATP binding"/>
    <property type="evidence" value="ECO:0007669"/>
    <property type="project" value="InterPro"/>
</dbReference>
<dbReference type="OrthoDB" id="9782700at2"/>
<organism evidence="8 9">
    <name type="scientific">Sphaerotilus mobilis</name>
    <dbReference type="NCBI Taxonomy" id="47994"/>
    <lineage>
        <taxon>Bacteria</taxon>
        <taxon>Pseudomonadati</taxon>
        <taxon>Pseudomonadota</taxon>
        <taxon>Betaproteobacteria</taxon>
        <taxon>Burkholderiales</taxon>
        <taxon>Sphaerotilaceae</taxon>
        <taxon>Sphaerotilus</taxon>
    </lineage>
</organism>
<dbReference type="GO" id="GO:0006310">
    <property type="term" value="P:DNA recombination"/>
    <property type="evidence" value="ECO:0007669"/>
    <property type="project" value="InterPro"/>
</dbReference>
<protein>
    <submittedName>
        <fullName evidence="8">DNA ligase-1</fullName>
    </submittedName>
</protein>
<dbReference type="GO" id="GO:0006281">
    <property type="term" value="P:DNA repair"/>
    <property type="evidence" value="ECO:0007669"/>
    <property type="project" value="UniProtKB-KW"/>
</dbReference>
<dbReference type="PROSITE" id="PS50160">
    <property type="entry name" value="DNA_LIGASE_A3"/>
    <property type="match status" value="1"/>
</dbReference>
<dbReference type="PANTHER" id="PTHR47810:SF1">
    <property type="entry name" value="DNA LIGASE B"/>
    <property type="match status" value="1"/>
</dbReference>
<keyword evidence="9" id="KW-1185">Reference proteome</keyword>
<dbReference type="Gene3D" id="2.40.50.140">
    <property type="entry name" value="Nucleic acid-binding proteins"/>
    <property type="match status" value="1"/>
</dbReference>
<dbReference type="AlphaFoldDB" id="A0A4Q7LQR7"/>
<evidence type="ECO:0000256" key="6">
    <source>
        <dbReference type="ARBA" id="ARBA00034003"/>
    </source>
</evidence>
<feature type="domain" description="ATP-dependent DNA ligase family profile" evidence="7">
    <location>
        <begin position="164"/>
        <end position="262"/>
    </location>
</feature>
<dbReference type="NCBIfam" id="NF006592">
    <property type="entry name" value="PRK09125.1"/>
    <property type="match status" value="1"/>
</dbReference>
<dbReference type="InterPro" id="IPR012310">
    <property type="entry name" value="DNA_ligase_ATP-dep_cent"/>
</dbReference>
<evidence type="ECO:0000259" key="7">
    <source>
        <dbReference type="PROSITE" id="PS50160"/>
    </source>
</evidence>
<name>A0A4Q7LQR7_9BURK</name>
<dbReference type="Pfam" id="PF14743">
    <property type="entry name" value="DNA_ligase_OB_2"/>
    <property type="match status" value="1"/>
</dbReference>
<dbReference type="InterPro" id="IPR029319">
    <property type="entry name" value="DNA_ligase_OB"/>
</dbReference>
<keyword evidence="4" id="KW-0227">DNA damage</keyword>
<dbReference type="CDD" id="cd08041">
    <property type="entry name" value="OBF_kDNA_ligase_like"/>
    <property type="match status" value="1"/>
</dbReference>
<gene>
    <name evidence="8" type="ORF">EV685_1813</name>
</gene>
<evidence type="ECO:0000256" key="3">
    <source>
        <dbReference type="ARBA" id="ARBA00022705"/>
    </source>
</evidence>
<reference evidence="8 9" key="1">
    <citation type="submission" date="2019-02" db="EMBL/GenBank/DDBJ databases">
        <title>Genomic Encyclopedia of Type Strains, Phase IV (KMG-IV): sequencing the most valuable type-strain genomes for metagenomic binning, comparative biology and taxonomic classification.</title>
        <authorList>
            <person name="Goeker M."/>
        </authorList>
    </citation>
    <scope>NUCLEOTIDE SEQUENCE [LARGE SCALE GENOMIC DNA]</scope>
    <source>
        <strain evidence="8 9">DSM 10617</strain>
    </source>
</reference>
<sequence length="320" mass="34349">MTRPAFPARTTPTGAAQPERRRWLIRHVLLALGGWSSAGPTGAGTPESRVAPIPIELAGDLSPDLLATVDLSRHLVSEKLDGVRALWTGTRWLTRSGRPIAAPAHWLAALPAGVALDGELWLGRGRFEALSGLLHRADAPADPLWSSVRYAIFDLPGAPGSFLQRQLRLRAILAGLHSGGAAVHIDAVEQRRVADADTLQRWLDEVVSQGGEGLMLHAADADFRPGRSNGHLLKLKPLSDAEAVVIAHLPGKGRHAGRLGALQVRDDSGRRFAIGSGLSDAQRDSPPAIGQRISYRHRGLTRTGRPRFATFWRVVVGDGV</sequence>
<dbReference type="EMBL" id="SGWV01000008">
    <property type="protein sequence ID" value="RZS57245.1"/>
    <property type="molecule type" value="Genomic_DNA"/>
</dbReference>
<comment type="caution">
    <text evidence="8">The sequence shown here is derived from an EMBL/GenBank/DDBJ whole genome shotgun (WGS) entry which is preliminary data.</text>
</comment>
<proteinExistence type="predicted"/>
<keyword evidence="2 8" id="KW-0436">Ligase</keyword>
<comment type="cofactor">
    <cofactor evidence="1">
        <name>a divalent metal cation</name>
        <dbReference type="ChEBI" id="CHEBI:60240"/>
    </cofactor>
</comment>
<dbReference type="Gene3D" id="3.30.1490.70">
    <property type="match status" value="1"/>
</dbReference>
<dbReference type="Proteomes" id="UP000293433">
    <property type="component" value="Unassembled WGS sequence"/>
</dbReference>
<evidence type="ECO:0000313" key="8">
    <source>
        <dbReference type="EMBL" id="RZS57245.1"/>
    </source>
</evidence>
<dbReference type="GO" id="GO:0003910">
    <property type="term" value="F:DNA ligase (ATP) activity"/>
    <property type="evidence" value="ECO:0007669"/>
    <property type="project" value="UniProtKB-EC"/>
</dbReference>
<evidence type="ECO:0000256" key="5">
    <source>
        <dbReference type="ARBA" id="ARBA00023204"/>
    </source>
</evidence>
<dbReference type="RefSeq" id="WP_130481638.1">
    <property type="nucleotide sequence ID" value="NZ_SGWV01000008.1"/>
</dbReference>
<evidence type="ECO:0000313" key="9">
    <source>
        <dbReference type="Proteomes" id="UP000293433"/>
    </source>
</evidence>
<dbReference type="CDD" id="cd07896">
    <property type="entry name" value="Adenylation_kDNA_ligase_like"/>
    <property type="match status" value="1"/>
</dbReference>
<evidence type="ECO:0000256" key="4">
    <source>
        <dbReference type="ARBA" id="ARBA00022763"/>
    </source>
</evidence>
<dbReference type="InterPro" id="IPR050326">
    <property type="entry name" value="NAD_dep_DNA_ligaseB"/>
</dbReference>
<comment type="catalytic activity">
    <reaction evidence="6">
        <text>ATP + (deoxyribonucleotide)n-3'-hydroxyl + 5'-phospho-(deoxyribonucleotide)m = (deoxyribonucleotide)n+m + AMP + diphosphate.</text>
        <dbReference type="EC" id="6.5.1.1"/>
    </reaction>
</comment>
<dbReference type="SUPFAM" id="SSF56091">
    <property type="entry name" value="DNA ligase/mRNA capping enzyme, catalytic domain"/>
    <property type="match status" value="1"/>
</dbReference>
<dbReference type="GO" id="GO:0006260">
    <property type="term" value="P:DNA replication"/>
    <property type="evidence" value="ECO:0007669"/>
    <property type="project" value="UniProtKB-KW"/>
</dbReference>
<evidence type="ECO:0000256" key="1">
    <source>
        <dbReference type="ARBA" id="ARBA00001968"/>
    </source>
</evidence>
<accession>A0A4Q7LQR7</accession>
<evidence type="ECO:0000256" key="2">
    <source>
        <dbReference type="ARBA" id="ARBA00022598"/>
    </source>
</evidence>
<dbReference type="Gene3D" id="3.30.470.30">
    <property type="entry name" value="DNA ligase/mRNA capping enzyme"/>
    <property type="match status" value="1"/>
</dbReference>
<dbReference type="PANTHER" id="PTHR47810">
    <property type="entry name" value="DNA LIGASE"/>
    <property type="match status" value="1"/>
</dbReference>
<keyword evidence="5" id="KW-0234">DNA repair</keyword>
<keyword evidence="3" id="KW-0235">DNA replication</keyword>